<sequence>MNPGIQHPVNGYHPPPHNVASTSANPYPDFNPGPPNTHSRFPSNMPMRHQPSRPMQHQPMPPNNWQPPMPPNQNAHPSQPPMHPPQQQFNPSPWVNPMHPPQFQSGMPGIGGFNIPFLPQQVLHDAFAMSAPVEAADEMTLITTLIASKGRGETYKDALNSLHGKNGHSASLWKDYYLEHKDRLDSWVAKCSRPGGNTASTSNSHSEREHSSAPILPKDHHRHAIRTTKKPSPTSFKLEELSPSPSTVSAPARGRKQTSKQSTPSMSLPQPTAGGRSTINSLTAPAPVYGDRLPPPNSEIKIPDPPSRSPSPPTRIIPQGRGNKYTQEDRDFFIKFISWRLKSHPDLTRNDLCNLLAEKAPHHTPQSWASHWSNNHDLPDKILAAAQGEDYSDEDEEESSEDEKISKPKPRQRPKPKYRESSTEREEDSTDEDEEAVSDDDDDDDGSIKHWEESEMGAKGEPFTEADLYYATKYIASRDDWENTGAREKWEPFSERYPQRSWKSWSEYHRRNETVIRKLVRKMRKQQTAERSSRSSSSVYPQRAHPSLIPPKAKRKHDIDEDNGADGSRNKRGRAQSNDS</sequence>
<feature type="compositionally biased region" description="Acidic residues" evidence="1">
    <location>
        <begin position="390"/>
        <end position="401"/>
    </location>
</feature>
<feature type="compositionally biased region" description="Acidic residues" evidence="1">
    <location>
        <begin position="425"/>
        <end position="445"/>
    </location>
</feature>
<evidence type="ECO:0000313" key="2">
    <source>
        <dbReference type="EMBL" id="TFK36857.1"/>
    </source>
</evidence>
<feature type="region of interest" description="Disordered" evidence="1">
    <location>
        <begin position="194"/>
        <end position="324"/>
    </location>
</feature>
<organism evidence="2 3">
    <name type="scientific">Crucibulum laeve</name>
    <dbReference type="NCBI Taxonomy" id="68775"/>
    <lineage>
        <taxon>Eukaryota</taxon>
        <taxon>Fungi</taxon>
        <taxon>Dikarya</taxon>
        <taxon>Basidiomycota</taxon>
        <taxon>Agaricomycotina</taxon>
        <taxon>Agaricomycetes</taxon>
        <taxon>Agaricomycetidae</taxon>
        <taxon>Agaricales</taxon>
        <taxon>Agaricineae</taxon>
        <taxon>Nidulariaceae</taxon>
        <taxon>Crucibulum</taxon>
    </lineage>
</organism>
<reference evidence="2 3" key="1">
    <citation type="journal article" date="2019" name="Nat. Ecol. Evol.">
        <title>Megaphylogeny resolves global patterns of mushroom evolution.</title>
        <authorList>
            <person name="Varga T."/>
            <person name="Krizsan K."/>
            <person name="Foldi C."/>
            <person name="Dima B."/>
            <person name="Sanchez-Garcia M."/>
            <person name="Sanchez-Ramirez S."/>
            <person name="Szollosi G.J."/>
            <person name="Szarkandi J.G."/>
            <person name="Papp V."/>
            <person name="Albert L."/>
            <person name="Andreopoulos W."/>
            <person name="Angelini C."/>
            <person name="Antonin V."/>
            <person name="Barry K.W."/>
            <person name="Bougher N.L."/>
            <person name="Buchanan P."/>
            <person name="Buyck B."/>
            <person name="Bense V."/>
            <person name="Catcheside P."/>
            <person name="Chovatia M."/>
            <person name="Cooper J."/>
            <person name="Damon W."/>
            <person name="Desjardin D."/>
            <person name="Finy P."/>
            <person name="Geml J."/>
            <person name="Haridas S."/>
            <person name="Hughes K."/>
            <person name="Justo A."/>
            <person name="Karasinski D."/>
            <person name="Kautmanova I."/>
            <person name="Kiss B."/>
            <person name="Kocsube S."/>
            <person name="Kotiranta H."/>
            <person name="LaButti K.M."/>
            <person name="Lechner B.E."/>
            <person name="Liimatainen K."/>
            <person name="Lipzen A."/>
            <person name="Lukacs Z."/>
            <person name="Mihaltcheva S."/>
            <person name="Morgado L.N."/>
            <person name="Niskanen T."/>
            <person name="Noordeloos M.E."/>
            <person name="Ohm R.A."/>
            <person name="Ortiz-Santana B."/>
            <person name="Ovrebo C."/>
            <person name="Racz N."/>
            <person name="Riley R."/>
            <person name="Savchenko A."/>
            <person name="Shiryaev A."/>
            <person name="Soop K."/>
            <person name="Spirin V."/>
            <person name="Szebenyi C."/>
            <person name="Tomsovsky M."/>
            <person name="Tulloss R.E."/>
            <person name="Uehling J."/>
            <person name="Grigoriev I.V."/>
            <person name="Vagvolgyi C."/>
            <person name="Papp T."/>
            <person name="Martin F.M."/>
            <person name="Miettinen O."/>
            <person name="Hibbett D.S."/>
            <person name="Nagy L.G."/>
        </authorList>
    </citation>
    <scope>NUCLEOTIDE SEQUENCE [LARGE SCALE GENOMIC DNA]</scope>
    <source>
        <strain evidence="2 3">CBS 166.37</strain>
    </source>
</reference>
<dbReference type="STRING" id="68775.A0A5C3LWD2"/>
<dbReference type="EMBL" id="ML213611">
    <property type="protein sequence ID" value="TFK36857.1"/>
    <property type="molecule type" value="Genomic_DNA"/>
</dbReference>
<name>A0A5C3LWD2_9AGAR</name>
<keyword evidence="3" id="KW-1185">Reference proteome</keyword>
<evidence type="ECO:0000256" key="1">
    <source>
        <dbReference type="SAM" id="MobiDB-lite"/>
    </source>
</evidence>
<feature type="compositionally biased region" description="Basic residues" evidence="1">
    <location>
        <begin position="407"/>
        <end position="416"/>
    </location>
</feature>
<feature type="compositionally biased region" description="Basic residues" evidence="1">
    <location>
        <begin position="219"/>
        <end position="229"/>
    </location>
</feature>
<gene>
    <name evidence="2" type="ORF">BDQ12DRAFT_706092</name>
</gene>
<feature type="compositionally biased region" description="Basic and acidic residues" evidence="1">
    <location>
        <begin position="446"/>
        <end position="458"/>
    </location>
</feature>
<feature type="compositionally biased region" description="Polar residues" evidence="1">
    <location>
        <begin position="195"/>
        <end position="204"/>
    </location>
</feature>
<dbReference type="Gene3D" id="1.10.10.60">
    <property type="entry name" value="Homeodomain-like"/>
    <property type="match status" value="1"/>
</dbReference>
<evidence type="ECO:0000313" key="3">
    <source>
        <dbReference type="Proteomes" id="UP000308652"/>
    </source>
</evidence>
<feature type="region of interest" description="Disordered" evidence="1">
    <location>
        <begin position="388"/>
        <end position="464"/>
    </location>
</feature>
<proteinExistence type="predicted"/>
<feature type="region of interest" description="Disordered" evidence="1">
    <location>
        <begin position="1"/>
        <end position="94"/>
    </location>
</feature>
<dbReference type="AlphaFoldDB" id="A0A5C3LWD2"/>
<feature type="compositionally biased region" description="Pro residues" evidence="1">
    <location>
        <begin position="293"/>
        <end position="315"/>
    </location>
</feature>
<protein>
    <submittedName>
        <fullName evidence="2">Uncharacterized protein</fullName>
    </submittedName>
</protein>
<dbReference type="OrthoDB" id="3194584at2759"/>
<dbReference type="Proteomes" id="UP000308652">
    <property type="component" value="Unassembled WGS sequence"/>
</dbReference>
<feature type="compositionally biased region" description="Polar residues" evidence="1">
    <location>
        <begin position="259"/>
        <end position="283"/>
    </location>
</feature>
<feature type="compositionally biased region" description="Pro residues" evidence="1">
    <location>
        <begin position="59"/>
        <end position="71"/>
    </location>
</feature>
<accession>A0A5C3LWD2</accession>
<feature type="region of interest" description="Disordered" evidence="1">
    <location>
        <begin position="520"/>
        <end position="580"/>
    </location>
</feature>